<keyword evidence="2" id="KW-1185">Reference proteome</keyword>
<name>A0A516PWB3_9ACTN</name>
<dbReference type="GO" id="GO:0016773">
    <property type="term" value="F:phosphotransferase activity, alcohol group as acceptor"/>
    <property type="evidence" value="ECO:0007669"/>
    <property type="project" value="InterPro"/>
</dbReference>
<proteinExistence type="predicted"/>
<dbReference type="Proteomes" id="UP000319263">
    <property type="component" value="Chromosome"/>
</dbReference>
<sequence>MQAAEIAGSLIRQLAVPAPAGLPLLVDIAQDLATDPGNTLVHGDLHYGNIRAGIRKPWLALDPKPAIGNQERSVPELMWNRIDDAQDAAAVHDLLRKASNTYSVCNSCTSPPVCRARR</sequence>
<evidence type="ECO:0008006" key="3">
    <source>
        <dbReference type="Google" id="ProtNLM"/>
    </source>
</evidence>
<evidence type="ECO:0000313" key="2">
    <source>
        <dbReference type="Proteomes" id="UP000319263"/>
    </source>
</evidence>
<dbReference type="Pfam" id="PF04655">
    <property type="entry name" value="APH_6_hur"/>
    <property type="match status" value="1"/>
</dbReference>
<dbReference type="InterPro" id="IPR011009">
    <property type="entry name" value="Kinase-like_dom_sf"/>
</dbReference>
<gene>
    <name evidence="1" type="ORF">FOE78_05490</name>
</gene>
<dbReference type="InterPro" id="IPR006748">
    <property type="entry name" value="NH2Glyco/OHUrea_AB-resist_kin"/>
</dbReference>
<organism evidence="1 2">
    <name type="scientific">Microlunatus elymi</name>
    <dbReference type="NCBI Taxonomy" id="2596828"/>
    <lineage>
        <taxon>Bacteria</taxon>
        <taxon>Bacillati</taxon>
        <taxon>Actinomycetota</taxon>
        <taxon>Actinomycetes</taxon>
        <taxon>Propionibacteriales</taxon>
        <taxon>Propionibacteriaceae</taxon>
        <taxon>Microlunatus</taxon>
    </lineage>
</organism>
<accession>A0A516PWB3</accession>
<dbReference type="OrthoDB" id="3638028at2"/>
<dbReference type="AlphaFoldDB" id="A0A516PWB3"/>
<dbReference type="EMBL" id="CP041692">
    <property type="protein sequence ID" value="QDP95432.1"/>
    <property type="molecule type" value="Genomic_DNA"/>
</dbReference>
<dbReference type="RefSeq" id="WP_143985404.1">
    <property type="nucleotide sequence ID" value="NZ_CP041692.1"/>
</dbReference>
<evidence type="ECO:0000313" key="1">
    <source>
        <dbReference type="EMBL" id="QDP95432.1"/>
    </source>
</evidence>
<dbReference type="GO" id="GO:0019748">
    <property type="term" value="P:secondary metabolic process"/>
    <property type="evidence" value="ECO:0007669"/>
    <property type="project" value="InterPro"/>
</dbReference>
<reference evidence="1 2" key="1">
    <citation type="submission" date="2019-07" db="EMBL/GenBank/DDBJ databases">
        <title>Microlunatus dokdonensis sp. nov. isolated from the rhizospheric soil of the wild plant Elymus tsukushiensis.</title>
        <authorList>
            <person name="Ghim S.-Y."/>
            <person name="Hwang Y.-J."/>
            <person name="Son J.-S."/>
            <person name="Shin J.-H."/>
        </authorList>
    </citation>
    <scope>NUCLEOTIDE SEQUENCE [LARGE SCALE GENOMIC DNA]</scope>
    <source>
        <strain evidence="1 2">KUDC0627</strain>
    </source>
</reference>
<dbReference type="KEGG" id="mik:FOE78_05490"/>
<protein>
    <recommendedName>
        <fullName evidence="3">Streptomycin 6-kinase</fullName>
    </recommendedName>
</protein>
<dbReference type="SUPFAM" id="SSF56112">
    <property type="entry name" value="Protein kinase-like (PK-like)"/>
    <property type="match status" value="1"/>
</dbReference>